<organism evidence="1 2">
    <name type="scientific">Sinorhizobium sojae CCBAU 05684</name>
    <dbReference type="NCBI Taxonomy" id="716928"/>
    <lineage>
        <taxon>Bacteria</taxon>
        <taxon>Pseudomonadati</taxon>
        <taxon>Pseudomonadota</taxon>
        <taxon>Alphaproteobacteria</taxon>
        <taxon>Hyphomicrobiales</taxon>
        <taxon>Rhizobiaceae</taxon>
        <taxon>Sinorhizobium/Ensifer group</taxon>
        <taxon>Sinorhizobium</taxon>
    </lineage>
</organism>
<dbReference type="STRING" id="716928.GCA_000261485_04844"/>
<reference evidence="1 2" key="1">
    <citation type="submission" date="2017-08" db="EMBL/GenBank/DDBJ databases">
        <title>Multipartite genome sequences of Sinorhizobium species nodulating soybeans.</title>
        <authorList>
            <person name="Tian C.F."/>
        </authorList>
    </citation>
    <scope>NUCLEOTIDE SEQUENCE [LARGE SCALE GENOMIC DNA]</scope>
    <source>
        <strain evidence="1 2">CCBAU 05684</strain>
    </source>
</reference>
<sequence>MTNNTGRTPVAANQGSGVFDDLEDNLGRLDAKLTEALTVSVDSTSESLTSAQMQANACFILNTGSPAPGGPVTLTVAAVEIGRFTVVNNTSQTVTVTISGQVVTAPTVASGSTQTFISDGVNVRAAVSAPSTGTAFELVVAASDETTTLTTGTAKVTFRMPRAVTLTAVRASLTTASSSGVVTVDINEGGVSILSTAITIDANEKTSTTAATPPVISDSSLADDAEMTIDIDTAGTGAKGLKVALIGTRS</sequence>
<keyword evidence="2" id="KW-1185">Reference proteome</keyword>
<dbReference type="KEGG" id="esj:SJ05684_c10790"/>
<evidence type="ECO:0000313" key="2">
    <source>
        <dbReference type="Proteomes" id="UP000217211"/>
    </source>
</evidence>
<dbReference type="Proteomes" id="UP000217211">
    <property type="component" value="Chromosome"/>
</dbReference>
<name>A0A249P9J6_9HYPH</name>
<dbReference type="AlphaFoldDB" id="A0A249P9J6"/>
<dbReference type="eggNOG" id="ENOG5030VVP">
    <property type="taxonomic scope" value="Bacteria"/>
</dbReference>
<protein>
    <submittedName>
        <fullName evidence="1">Phage protein</fullName>
    </submittedName>
</protein>
<proteinExistence type="predicted"/>
<gene>
    <name evidence="1" type="ORF">SJ05684_c10790</name>
</gene>
<dbReference type="EMBL" id="CP023067">
    <property type="protein sequence ID" value="ASY62536.1"/>
    <property type="molecule type" value="Genomic_DNA"/>
</dbReference>
<dbReference type="RefSeq" id="WP_050980188.1">
    <property type="nucleotide sequence ID" value="NZ_AJQT01000109.1"/>
</dbReference>
<accession>A0A249P9J6</accession>
<evidence type="ECO:0000313" key="1">
    <source>
        <dbReference type="EMBL" id="ASY62536.1"/>
    </source>
</evidence>
<dbReference type="OrthoDB" id="8079483at2"/>